<protein>
    <submittedName>
        <fullName evidence="2">Uncharacterized protein</fullName>
    </submittedName>
</protein>
<dbReference type="AlphaFoldDB" id="A0AAD4Q7H4"/>
<feature type="compositionally biased region" description="Low complexity" evidence="1">
    <location>
        <begin position="122"/>
        <end position="135"/>
    </location>
</feature>
<name>A0AAD4Q7H4_9AGAM</name>
<organism evidence="2 3">
    <name type="scientific">Lactarius akahatsu</name>
    <dbReference type="NCBI Taxonomy" id="416441"/>
    <lineage>
        <taxon>Eukaryota</taxon>
        <taxon>Fungi</taxon>
        <taxon>Dikarya</taxon>
        <taxon>Basidiomycota</taxon>
        <taxon>Agaricomycotina</taxon>
        <taxon>Agaricomycetes</taxon>
        <taxon>Russulales</taxon>
        <taxon>Russulaceae</taxon>
        <taxon>Lactarius</taxon>
    </lineage>
</organism>
<dbReference type="EMBL" id="JAKELL010000218">
    <property type="protein sequence ID" value="KAH8978546.1"/>
    <property type="molecule type" value="Genomic_DNA"/>
</dbReference>
<comment type="caution">
    <text evidence="2">The sequence shown here is derived from an EMBL/GenBank/DDBJ whole genome shotgun (WGS) entry which is preliminary data.</text>
</comment>
<accession>A0AAD4Q7H4</accession>
<evidence type="ECO:0000256" key="1">
    <source>
        <dbReference type="SAM" id="MobiDB-lite"/>
    </source>
</evidence>
<feature type="region of interest" description="Disordered" evidence="1">
    <location>
        <begin position="113"/>
        <end position="148"/>
    </location>
</feature>
<sequence length="148" mass="16453">MSPFKGPHRFLTASAPSHKALIGINYTSTTDGNEQDFRQPKGPINDSKEVDLEEGFNRAQMSQMRTLRDLVRDDCPRDAFVILDASLNGTLLNLDHYSCHYFLPQRARSLQEEKHHEGLFPSTTATTTDTGSSAALRGSLTYPSHSSL</sequence>
<proteinExistence type="predicted"/>
<evidence type="ECO:0000313" key="3">
    <source>
        <dbReference type="Proteomes" id="UP001201163"/>
    </source>
</evidence>
<gene>
    <name evidence="2" type="ORF">EDB92DRAFT_1956314</name>
</gene>
<feature type="region of interest" description="Disordered" evidence="1">
    <location>
        <begin position="28"/>
        <end position="48"/>
    </location>
</feature>
<evidence type="ECO:0000313" key="2">
    <source>
        <dbReference type="EMBL" id="KAH8978546.1"/>
    </source>
</evidence>
<reference evidence="2" key="1">
    <citation type="submission" date="2022-01" db="EMBL/GenBank/DDBJ databases">
        <title>Comparative genomics reveals a dynamic genome evolution in the ectomycorrhizal milk-cap (Lactarius) mushrooms.</title>
        <authorList>
            <consortium name="DOE Joint Genome Institute"/>
            <person name="Lebreton A."/>
            <person name="Tang N."/>
            <person name="Kuo A."/>
            <person name="LaButti K."/>
            <person name="Drula E."/>
            <person name="Barry K."/>
            <person name="Clum A."/>
            <person name="Lipzen A."/>
            <person name="Mousain D."/>
            <person name="Ng V."/>
            <person name="Wang R."/>
            <person name="Wang X."/>
            <person name="Dai Y."/>
            <person name="Henrissat B."/>
            <person name="Grigoriev I.V."/>
            <person name="Guerin-Laguette A."/>
            <person name="Yu F."/>
            <person name="Martin F.M."/>
        </authorList>
    </citation>
    <scope>NUCLEOTIDE SEQUENCE</scope>
    <source>
        <strain evidence="2">QP</strain>
    </source>
</reference>
<dbReference type="Proteomes" id="UP001201163">
    <property type="component" value="Unassembled WGS sequence"/>
</dbReference>
<keyword evidence="3" id="KW-1185">Reference proteome</keyword>